<feature type="compositionally biased region" description="Low complexity" evidence="17">
    <location>
        <begin position="1548"/>
        <end position="1567"/>
    </location>
</feature>
<evidence type="ECO:0000256" key="9">
    <source>
        <dbReference type="ARBA" id="ARBA00022840"/>
    </source>
</evidence>
<dbReference type="PROSITE" id="PS00333">
    <property type="entry name" value="DNA_LIGASE_A2"/>
    <property type="match status" value="1"/>
</dbReference>
<dbReference type="GO" id="GO:0003910">
    <property type="term" value="F:DNA ligase (ATP) activity"/>
    <property type="evidence" value="ECO:0007669"/>
    <property type="project" value="UniProtKB-EC"/>
</dbReference>
<feature type="compositionally biased region" description="Basic residues" evidence="17">
    <location>
        <begin position="1405"/>
        <end position="1414"/>
    </location>
</feature>
<keyword evidence="7 15" id="KW-0547">Nucleotide-binding</keyword>
<feature type="compositionally biased region" description="Basic and acidic residues" evidence="17">
    <location>
        <begin position="901"/>
        <end position="910"/>
    </location>
</feature>
<feature type="region of interest" description="Disordered" evidence="17">
    <location>
        <begin position="1864"/>
        <end position="2103"/>
    </location>
</feature>
<feature type="compositionally biased region" description="Low complexity" evidence="17">
    <location>
        <begin position="1281"/>
        <end position="1291"/>
    </location>
</feature>
<evidence type="ECO:0000259" key="19">
    <source>
        <dbReference type="PROSITE" id="PS50172"/>
    </source>
</evidence>
<dbReference type="Gene3D" id="3.30.470.30">
    <property type="entry name" value="DNA ligase/mRNA capping enzyme"/>
    <property type="match status" value="1"/>
</dbReference>
<feature type="domain" description="ATP-dependent DNA ligase family profile" evidence="18">
    <location>
        <begin position="384"/>
        <end position="541"/>
    </location>
</feature>
<dbReference type="InterPro" id="IPR044125">
    <property type="entry name" value="Adenylation_DNA_ligase_IV"/>
</dbReference>
<feature type="compositionally biased region" description="Low complexity" evidence="17">
    <location>
        <begin position="1882"/>
        <end position="1896"/>
    </location>
</feature>
<evidence type="ECO:0000256" key="4">
    <source>
        <dbReference type="ARBA" id="ARBA00022598"/>
    </source>
</evidence>
<dbReference type="GO" id="GO:0006310">
    <property type="term" value="P:DNA recombination"/>
    <property type="evidence" value="ECO:0007669"/>
    <property type="project" value="UniProtKB-KW"/>
</dbReference>
<dbReference type="GO" id="GO:0032807">
    <property type="term" value="C:DNA ligase IV complex"/>
    <property type="evidence" value="ECO:0007669"/>
    <property type="project" value="TreeGrafter"/>
</dbReference>
<dbReference type="InterPro" id="IPR001357">
    <property type="entry name" value="BRCT_dom"/>
</dbReference>
<feature type="compositionally biased region" description="Gly residues" evidence="17">
    <location>
        <begin position="674"/>
        <end position="685"/>
    </location>
</feature>
<dbReference type="GO" id="GO:0006297">
    <property type="term" value="P:nucleotide-excision repair, DNA gap filling"/>
    <property type="evidence" value="ECO:0007669"/>
    <property type="project" value="TreeGrafter"/>
</dbReference>
<evidence type="ECO:0000256" key="6">
    <source>
        <dbReference type="ARBA" id="ARBA00022737"/>
    </source>
</evidence>
<evidence type="ECO:0000313" key="21">
    <source>
        <dbReference type="Proteomes" id="UP001165080"/>
    </source>
</evidence>
<feature type="compositionally biased region" description="Low complexity" evidence="17">
    <location>
        <begin position="1812"/>
        <end position="1822"/>
    </location>
</feature>
<dbReference type="GO" id="GO:0071897">
    <property type="term" value="P:DNA biosynthetic process"/>
    <property type="evidence" value="ECO:0007669"/>
    <property type="project" value="InterPro"/>
</dbReference>
<evidence type="ECO:0000256" key="3">
    <source>
        <dbReference type="ARBA" id="ARBA00007572"/>
    </source>
</evidence>
<feature type="compositionally biased region" description="Pro residues" evidence="17">
    <location>
        <begin position="1829"/>
        <end position="1845"/>
    </location>
</feature>
<evidence type="ECO:0000256" key="5">
    <source>
        <dbReference type="ARBA" id="ARBA00022723"/>
    </source>
</evidence>
<evidence type="ECO:0000256" key="13">
    <source>
        <dbReference type="ARBA" id="ARBA00023242"/>
    </source>
</evidence>
<evidence type="ECO:0000256" key="12">
    <source>
        <dbReference type="ARBA" id="ARBA00023204"/>
    </source>
</evidence>
<comment type="caution">
    <text evidence="20">The sequence shown here is derived from an EMBL/GenBank/DDBJ whole genome shotgun (WGS) entry which is preliminary data.</text>
</comment>
<feature type="compositionally biased region" description="Low complexity" evidence="17">
    <location>
        <begin position="1339"/>
        <end position="1361"/>
    </location>
</feature>
<organism evidence="20 21">
    <name type="scientific">Pleodorina starrii</name>
    <dbReference type="NCBI Taxonomy" id="330485"/>
    <lineage>
        <taxon>Eukaryota</taxon>
        <taxon>Viridiplantae</taxon>
        <taxon>Chlorophyta</taxon>
        <taxon>core chlorophytes</taxon>
        <taxon>Chlorophyceae</taxon>
        <taxon>CS clade</taxon>
        <taxon>Chlamydomonadales</taxon>
        <taxon>Volvocaceae</taxon>
        <taxon>Pleodorina</taxon>
    </lineage>
</organism>
<keyword evidence="5" id="KW-0479">Metal-binding</keyword>
<dbReference type="InterPro" id="IPR036420">
    <property type="entry name" value="BRCT_dom_sf"/>
</dbReference>
<dbReference type="CDD" id="cd00027">
    <property type="entry name" value="BRCT"/>
    <property type="match status" value="1"/>
</dbReference>
<dbReference type="PANTHER" id="PTHR45997:SF1">
    <property type="entry name" value="DNA LIGASE 4"/>
    <property type="match status" value="1"/>
</dbReference>
<sequence>MAEPRPTGGTGGKPATAGQLSFESFTKLVEMLIRTPQKNGKKVKALRRFCEQHLPLPRRDGNDLFHFYRLLLPSPHVEKERGNYQLKEAKLAAVLAGAVGASSADVERARQWRSLNSARSGVFHEVMYEVLFRKYLRDPRLAQPLGAPLTLEEVNSLLDELVVRAGDSAGQQALLRALLQRCSPEAARVLVTVIMRDVKIGMSADTVLSCYHPDGPDLLNGCMDLRRVLVELIDPTTRLKKKDVVPGQPAKPQLADRCDGGVAVAARRMRGKRFVVEVKFDGERMQVHRTGPDSFNFFSRRGLDHGSKREFSVLGPALGALLSQERMILDGEMVVWNKTRQVFEPFGGLTAVIDAINRGAGPSERIRMKMGSSINTSDPDYVFPTAGEVELIYVAFDVLFIDGGSVLDKPLGERHQLLRRALRSCPPEGLPVGPAGVIRFRALPLLPGEIMLGGEVFSKEGTGEDDIKDVYERALARQEEGIVVKALDSPYKLNDRSGSWLKIKPDYVDSGEFDTVVIGAMWGTGGRRGGRLSEYLLALSDTPRVPGAEPSTFVSFCRVGTGLNAAQSEVVRERLRPLLVELGPGQRPPRCYRLTGQARERPDVWVRDPLRSLVFTVKADVRTITSDIFASRYSLRFPRVVAIREDKSAREVTSLGELERMVGERAKAAKEGAEGGLAGTAAAGGRGRDGAGRDGGAPRRRGGATSGGAGRREGAARIAVARVPLALRPVDVSSVDVEVDVLGGRFVLLRELPPDQRRSLAALVKRLGGVETQNYIPSGPQRTSYVVVGCCDPLRIPSDPALGPIAARADLRTPEWLIEVSERRELRDPPRPSLAWSICGPTREQYSAVIDPYGDPYFDLLGEEDLAAVLSRHITPGQVAAARRAVEEAAEMPARARRRARQQDARRQPDGRTTLYETADDVVRRIRDEIHDIGEKPPPGSMFLGLTLLFLEMQDLPPPPSPPPRAAAPLGLLAGVAAAEARAHAAAAADPRDRVEALKAAVVRHGGVVVEAWDERVTHLVLYDGLDERDEQLRRVLEVERRSGGLPPLAAVAAAAGGGAAAAAAAREYSPAEVIEALIGVAECAVDEDAAAEAEEEEEEEAAAAAAGASGGGGSEVTDGEEAAAEEEEAAAAARRLSREQARCLSLIRAALERPRGVVEAVGAVQLVDWRYDMWVRDSLQRAADTAAAAAAAAAARRAALGEQEEREEEEEEGEGEEEEEEEHAAAAAAVGTLSELDYPPRIRPPDEWLLTQQQQQQQQQPDQQQQRRDEAGAGAGEAQGGPVAAAAAAAAPPPPHSARTAGGVISTLGSIWRSILDLDSDEDDGGGGGGGAGGGTATGAAPAAPSREAAGAVSGGAAPAPSSPPPPPPSSQAVLPPPDEFIRLWPWHRFHIDLPAPEELAKLGTHRRRRRRGGGGSVGSSTIGTTTTSGGGTTGDGRGSDGGSAAAGVGGASRGRSRRRAAGDATVPASSPPAAAKQPAAGGKARGAGRRRAATPALTQAATPPSARGRGAGRRWGRGGGAKGPEAAARREAGECDDEAEANRGDAAATSAVAAASSSPAATSAKAPRRQAGHDGSEAAALPRARGRKRAVAPAASAAAADDVADGTEAAGGRQKRPRRAAAAAAAAAVAAALSREGEEDGDAWSPPPAAASAAAQGGHGRRRRLMYLGESGDEGPEGGEGAADGGAAATAAGVSSRLAAAAAAPRPSAAAEGEQLRRAAATEVTAAAEGGGDAAAAAPPQALRSGGDGPGTRPPLGETPPAAAHPTISIAIAAATTTTATTTATATLRKRRLKDLVSAPYGSPVIRQTAAAAAAQPDGAGVAGGRPPGPGGPPGLVPGPLPQRPAGRRVFSDQLSRLLLASSDSEGGGDEPQLNQGWRAPAAAAPAAAPSEAATGGIRPGEPLAPLAGQPSPVGTSGPEDSQRVPGRGRGPGRGDAAAEAAAVSPAVPPQPPPLASARSLGAPPPPPPPPPQPQPPAAAAATAARVVSAPLCGTSPPPPGPDDDAVVGAEGTGAKAGAEAGAGGGVRVDPALKDPAEARSRPRPKAAEAAGTGTRGAGPGGGSGDGTGGGDEGGGGGARGPGFMSGLLSRIMDSSDEEDE</sequence>
<feature type="compositionally biased region" description="Low complexity" evidence="17">
    <location>
        <begin position="1937"/>
        <end position="1948"/>
    </location>
</feature>
<dbReference type="InterPro" id="IPR036599">
    <property type="entry name" value="DNA_ligase_N_sf"/>
</dbReference>
<feature type="region of interest" description="Disordered" evidence="17">
    <location>
        <begin position="1317"/>
        <end position="1378"/>
    </location>
</feature>
<feature type="region of interest" description="Disordered" evidence="17">
    <location>
        <begin position="1812"/>
        <end position="1849"/>
    </location>
</feature>
<accession>A0A9W6BRP4</accession>
<proteinExistence type="inferred from homology"/>
<feature type="region of interest" description="Disordered" evidence="17">
    <location>
        <begin position="890"/>
        <end position="913"/>
    </location>
</feature>
<evidence type="ECO:0000256" key="16">
    <source>
        <dbReference type="RuleBase" id="RU004196"/>
    </source>
</evidence>
<keyword evidence="10" id="KW-0460">Magnesium</keyword>
<comment type="subcellular location">
    <subcellularLocation>
        <location evidence="2">Nucleus</location>
    </subcellularLocation>
</comment>
<keyword evidence="8 15" id="KW-0227">DNA damage</keyword>
<dbReference type="InterPro" id="IPR029710">
    <property type="entry name" value="LIG4"/>
</dbReference>
<feature type="compositionally biased region" description="Pro residues" evidence="17">
    <location>
        <begin position="1965"/>
        <end position="1979"/>
    </location>
</feature>
<feature type="region of interest" description="Disordered" evidence="17">
    <location>
        <begin position="1402"/>
        <end position="1768"/>
    </location>
</feature>
<comment type="cofactor">
    <cofactor evidence="1">
        <name>Mg(2+)</name>
        <dbReference type="ChEBI" id="CHEBI:18420"/>
    </cofactor>
</comment>
<reference evidence="20 21" key="1">
    <citation type="journal article" date="2023" name="Commun. Biol.">
        <title>Reorganization of the ancestral sex-determining regions during the evolution of trioecy in Pleodorina starrii.</title>
        <authorList>
            <person name="Takahashi K."/>
            <person name="Suzuki S."/>
            <person name="Kawai-Toyooka H."/>
            <person name="Yamamoto K."/>
            <person name="Hamaji T."/>
            <person name="Ootsuki R."/>
            <person name="Yamaguchi H."/>
            <person name="Kawachi M."/>
            <person name="Higashiyama T."/>
            <person name="Nozaki H."/>
        </authorList>
    </citation>
    <scope>NUCLEOTIDE SEQUENCE [LARGE SCALE GENOMIC DNA]</scope>
    <source>
        <strain evidence="20 21">NIES-4479</strain>
    </source>
</reference>
<dbReference type="NCBIfam" id="TIGR00574">
    <property type="entry name" value="dnl1"/>
    <property type="match status" value="1"/>
</dbReference>
<feature type="compositionally biased region" description="Low complexity" evidence="17">
    <location>
        <begin position="1622"/>
        <end position="1634"/>
    </location>
</feature>
<dbReference type="Pfam" id="PF04675">
    <property type="entry name" value="DNA_ligase_A_N"/>
    <property type="match status" value="1"/>
</dbReference>
<dbReference type="GO" id="GO:0005524">
    <property type="term" value="F:ATP binding"/>
    <property type="evidence" value="ECO:0007669"/>
    <property type="project" value="UniProtKB-KW"/>
</dbReference>
<evidence type="ECO:0000256" key="17">
    <source>
        <dbReference type="SAM" id="MobiDB-lite"/>
    </source>
</evidence>
<dbReference type="InterPro" id="IPR016059">
    <property type="entry name" value="DNA_ligase_ATP-dep_CS"/>
</dbReference>
<dbReference type="SUPFAM" id="SSF117018">
    <property type="entry name" value="ATP-dependent DNA ligase DNA-binding domain"/>
    <property type="match status" value="1"/>
</dbReference>
<keyword evidence="11 15" id="KW-0233">DNA recombination</keyword>
<dbReference type="PANTHER" id="PTHR45997">
    <property type="entry name" value="DNA LIGASE 4"/>
    <property type="match status" value="1"/>
</dbReference>
<feature type="compositionally biased region" description="Low complexity" evidence="17">
    <location>
        <begin position="1980"/>
        <end position="1993"/>
    </location>
</feature>
<comment type="similarity">
    <text evidence="3 16">Belongs to the ATP-dependent DNA ligase family.</text>
</comment>
<evidence type="ECO:0000313" key="20">
    <source>
        <dbReference type="EMBL" id="GLC56710.1"/>
    </source>
</evidence>
<dbReference type="Proteomes" id="UP001165080">
    <property type="component" value="Unassembled WGS sequence"/>
</dbReference>
<keyword evidence="13" id="KW-0539">Nucleus</keyword>
<feature type="compositionally biased region" description="Pro residues" evidence="17">
    <location>
        <begin position="1362"/>
        <end position="1378"/>
    </location>
</feature>
<keyword evidence="12 15" id="KW-0234">DNA repair</keyword>
<dbReference type="InterPro" id="IPR012308">
    <property type="entry name" value="DNA_ligase_ATP-dep_N"/>
</dbReference>
<evidence type="ECO:0000256" key="1">
    <source>
        <dbReference type="ARBA" id="ARBA00001946"/>
    </source>
</evidence>
<feature type="compositionally biased region" description="Low complexity" evidence="17">
    <location>
        <begin position="1253"/>
        <end position="1265"/>
    </location>
</feature>
<dbReference type="InterPro" id="IPR012340">
    <property type="entry name" value="NA-bd_OB-fold"/>
</dbReference>
<feature type="region of interest" description="Disordered" evidence="17">
    <location>
        <begin position="1094"/>
        <end position="1132"/>
    </location>
</feature>
<feature type="compositionally biased region" description="Low complexity" evidence="17">
    <location>
        <begin position="1495"/>
        <end position="1510"/>
    </location>
</feature>
<feature type="domain" description="BRCT" evidence="19">
    <location>
        <begin position="746"/>
        <end position="834"/>
    </location>
</feature>
<evidence type="ECO:0000256" key="10">
    <source>
        <dbReference type="ARBA" id="ARBA00022842"/>
    </source>
</evidence>
<feature type="compositionally biased region" description="Basic and acidic residues" evidence="17">
    <location>
        <begin position="2033"/>
        <end position="2043"/>
    </location>
</feature>
<dbReference type="InterPro" id="IPR012310">
    <property type="entry name" value="DNA_ligase_ATP-dep_cent"/>
</dbReference>
<dbReference type="Pfam" id="PF01068">
    <property type="entry name" value="DNA_ligase_A_M"/>
    <property type="match status" value="1"/>
</dbReference>
<feature type="compositionally biased region" description="Low complexity" evidence="17">
    <location>
        <begin position="2009"/>
        <end position="2022"/>
    </location>
</feature>
<dbReference type="Gene3D" id="2.40.50.140">
    <property type="entry name" value="Nucleic acid-binding proteins"/>
    <property type="match status" value="1"/>
</dbReference>
<feature type="compositionally biased region" description="Low complexity" evidence="17">
    <location>
        <begin position="1593"/>
        <end position="1614"/>
    </location>
</feature>
<feature type="compositionally biased region" description="Acidic residues" evidence="17">
    <location>
        <begin position="1118"/>
        <end position="1130"/>
    </location>
</feature>
<dbReference type="GO" id="GO:0006303">
    <property type="term" value="P:double-strand break repair via nonhomologous end joining"/>
    <property type="evidence" value="ECO:0007669"/>
    <property type="project" value="TreeGrafter"/>
</dbReference>
<dbReference type="InterPro" id="IPR000977">
    <property type="entry name" value="DNA_ligase_ATP-dep"/>
</dbReference>
<evidence type="ECO:0000256" key="8">
    <source>
        <dbReference type="ARBA" id="ARBA00022763"/>
    </source>
</evidence>
<keyword evidence="21" id="KW-1185">Reference proteome</keyword>
<feature type="compositionally biased region" description="Acidic residues" evidence="17">
    <location>
        <begin position="1203"/>
        <end position="1223"/>
    </location>
</feature>
<dbReference type="Pfam" id="PF04679">
    <property type="entry name" value="DNA_ligase_A_C"/>
    <property type="match status" value="1"/>
</dbReference>
<feature type="compositionally biased region" description="Gly residues" evidence="17">
    <location>
        <begin position="1430"/>
        <end position="1443"/>
    </location>
</feature>
<evidence type="ECO:0000256" key="2">
    <source>
        <dbReference type="ARBA" id="ARBA00004123"/>
    </source>
</evidence>
<dbReference type="SUPFAM" id="SSF50249">
    <property type="entry name" value="Nucleic acid-binding proteins"/>
    <property type="match status" value="1"/>
</dbReference>
<keyword evidence="6" id="KW-0677">Repeat</keyword>
<gene>
    <name evidence="20" type="primary">PLEST007384</name>
    <name evidence="20" type="ORF">PLESTB_001137400</name>
</gene>
<keyword evidence="9 15" id="KW-0067">ATP-binding</keyword>
<dbReference type="EMBL" id="BRXU01000016">
    <property type="protein sequence ID" value="GLC56710.1"/>
    <property type="molecule type" value="Genomic_DNA"/>
</dbReference>
<dbReference type="InterPro" id="IPR012309">
    <property type="entry name" value="DNA_ligase_ATP-dep_C"/>
</dbReference>
<evidence type="ECO:0000256" key="11">
    <source>
        <dbReference type="ARBA" id="ARBA00023172"/>
    </source>
</evidence>
<evidence type="ECO:0000256" key="14">
    <source>
        <dbReference type="ARBA" id="ARBA00034003"/>
    </source>
</evidence>
<feature type="compositionally biased region" description="Gly residues" evidence="17">
    <location>
        <begin position="1327"/>
        <end position="1338"/>
    </location>
</feature>
<keyword evidence="4 15" id="KW-0436">Ligase</keyword>
<feature type="compositionally biased region" description="Low complexity" evidence="17">
    <location>
        <begin position="1687"/>
        <end position="1740"/>
    </location>
</feature>
<dbReference type="CDD" id="cd07903">
    <property type="entry name" value="Adenylation_DNA_ligase_IV"/>
    <property type="match status" value="1"/>
</dbReference>
<evidence type="ECO:0000256" key="15">
    <source>
        <dbReference type="RuleBase" id="RU000617"/>
    </source>
</evidence>
<feature type="region of interest" description="Disordered" evidence="17">
    <location>
        <begin position="1196"/>
        <end position="1304"/>
    </location>
</feature>
<evidence type="ECO:0000259" key="18">
    <source>
        <dbReference type="PROSITE" id="PS50160"/>
    </source>
</evidence>
<dbReference type="GO" id="GO:0003677">
    <property type="term" value="F:DNA binding"/>
    <property type="evidence" value="ECO:0007669"/>
    <property type="project" value="InterPro"/>
</dbReference>
<dbReference type="PROSITE" id="PS50172">
    <property type="entry name" value="BRCT"/>
    <property type="match status" value="1"/>
</dbReference>
<name>A0A9W6BRP4_9CHLO</name>
<comment type="catalytic activity">
    <reaction evidence="14 15">
        <text>ATP + (deoxyribonucleotide)n-3'-hydroxyl + 5'-phospho-(deoxyribonucleotide)m = (deoxyribonucleotide)n+m + AMP + diphosphate.</text>
        <dbReference type="EC" id="6.5.1.1"/>
    </reaction>
</comment>
<feature type="compositionally biased region" description="Gly residues" evidence="17">
    <location>
        <begin position="2056"/>
        <end position="2083"/>
    </location>
</feature>
<feature type="compositionally biased region" description="Low complexity" evidence="17">
    <location>
        <begin position="1420"/>
        <end position="1429"/>
    </location>
</feature>
<dbReference type="EC" id="6.5.1.1" evidence="15"/>
<dbReference type="Gene3D" id="1.10.3260.10">
    <property type="entry name" value="DNA ligase, ATP-dependent, N-terminal domain"/>
    <property type="match status" value="1"/>
</dbReference>
<feature type="compositionally biased region" description="Low complexity" evidence="17">
    <location>
        <begin position="1464"/>
        <end position="1484"/>
    </location>
</feature>
<dbReference type="PROSITE" id="PS00697">
    <property type="entry name" value="DNA_LIGASE_A1"/>
    <property type="match status" value="1"/>
</dbReference>
<dbReference type="GO" id="GO:0046872">
    <property type="term" value="F:metal ion binding"/>
    <property type="evidence" value="ECO:0007669"/>
    <property type="project" value="UniProtKB-KW"/>
</dbReference>
<protein>
    <recommendedName>
        <fullName evidence="15">DNA ligase</fullName>
        <ecNumber evidence="15">6.5.1.1</ecNumber>
    </recommendedName>
</protein>
<dbReference type="SUPFAM" id="SSF56091">
    <property type="entry name" value="DNA ligase/mRNA capping enzyme, catalytic domain"/>
    <property type="match status" value="1"/>
</dbReference>
<dbReference type="Gene3D" id="3.40.50.10190">
    <property type="entry name" value="BRCT domain"/>
    <property type="match status" value="1"/>
</dbReference>
<evidence type="ECO:0000256" key="7">
    <source>
        <dbReference type="ARBA" id="ARBA00022741"/>
    </source>
</evidence>
<feature type="region of interest" description="Disordered" evidence="17">
    <location>
        <begin position="669"/>
        <end position="711"/>
    </location>
</feature>
<dbReference type="PROSITE" id="PS50160">
    <property type="entry name" value="DNA_LIGASE_A3"/>
    <property type="match status" value="1"/>
</dbReference>